<evidence type="ECO:0000313" key="1">
    <source>
        <dbReference type="EMBL" id="TMU55417.1"/>
    </source>
</evidence>
<reference evidence="1 2" key="1">
    <citation type="submission" date="2019-05" db="EMBL/GenBank/DDBJ databases">
        <title>Flagellimonas sp. AsT0115, sp. nov., isolated from a marine red algae, Asparagopsis taxiformis.</title>
        <authorList>
            <person name="Kim J."/>
            <person name="Jeong S.E."/>
            <person name="Jeon C.O."/>
        </authorList>
    </citation>
    <scope>NUCLEOTIDE SEQUENCE [LARGE SCALE GENOMIC DNA]</scope>
    <source>
        <strain evidence="1 2">AsT0115</strain>
    </source>
</reference>
<accession>A0ABY2WLN4</accession>
<gene>
    <name evidence="1" type="ORF">FGG15_14685</name>
</gene>
<keyword evidence="2" id="KW-1185">Reference proteome</keyword>
<sequence length="127" mass="14413">MKQFIYTLAFTFICVGMHAQERYVDQIEIGDEIILGNPSGSHYKFVDVPRKNFIIKRGGIADLSTLNKTTVTITEIFNGKEPKVTFKRKDGKKFFRIYKTMTADFDKAVASGELKMIPEKGKAAIVR</sequence>
<dbReference type="RefSeq" id="WP_138837539.1">
    <property type="nucleotide sequence ID" value="NZ_VCNI01000002.1"/>
</dbReference>
<evidence type="ECO:0000313" key="2">
    <source>
        <dbReference type="Proteomes" id="UP000751614"/>
    </source>
</evidence>
<comment type="caution">
    <text evidence="1">The sequence shown here is derived from an EMBL/GenBank/DDBJ whole genome shotgun (WGS) entry which is preliminary data.</text>
</comment>
<name>A0ABY2WLN4_9FLAO</name>
<protein>
    <submittedName>
        <fullName evidence="1">Uncharacterized protein</fullName>
    </submittedName>
</protein>
<organism evidence="1 2">
    <name type="scientific">Flagellimonas algicola</name>
    <dbReference type="NCBI Taxonomy" id="2583815"/>
    <lineage>
        <taxon>Bacteria</taxon>
        <taxon>Pseudomonadati</taxon>
        <taxon>Bacteroidota</taxon>
        <taxon>Flavobacteriia</taxon>
        <taxon>Flavobacteriales</taxon>
        <taxon>Flavobacteriaceae</taxon>
        <taxon>Flagellimonas</taxon>
    </lineage>
</organism>
<proteinExistence type="predicted"/>
<dbReference type="Proteomes" id="UP000751614">
    <property type="component" value="Unassembled WGS sequence"/>
</dbReference>
<dbReference type="EMBL" id="VCNI01000002">
    <property type="protein sequence ID" value="TMU55417.1"/>
    <property type="molecule type" value="Genomic_DNA"/>
</dbReference>